<keyword evidence="3" id="KW-1185">Reference proteome</keyword>
<feature type="transmembrane region" description="Helical" evidence="1">
    <location>
        <begin position="258"/>
        <end position="277"/>
    </location>
</feature>
<dbReference type="EMBL" id="BLYJ01000026">
    <property type="protein sequence ID" value="GFO88834.1"/>
    <property type="molecule type" value="Genomic_DNA"/>
</dbReference>
<feature type="transmembrane region" description="Helical" evidence="1">
    <location>
        <begin position="64"/>
        <end position="82"/>
    </location>
</feature>
<dbReference type="RefSeq" id="WP_188885809.1">
    <property type="nucleotide sequence ID" value="NZ_BLYJ01000026.1"/>
</dbReference>
<evidence type="ECO:0000256" key="1">
    <source>
        <dbReference type="SAM" id="Phobius"/>
    </source>
</evidence>
<comment type="caution">
    <text evidence="2">The sequence shown here is derived from an EMBL/GenBank/DDBJ whole genome shotgun (WGS) entry which is preliminary data.</text>
</comment>
<evidence type="ECO:0000313" key="3">
    <source>
        <dbReference type="Proteomes" id="UP000620147"/>
    </source>
</evidence>
<protein>
    <recommendedName>
        <fullName evidence="4">Conjugal transfer protein TrbL</fullName>
    </recommendedName>
</protein>
<evidence type="ECO:0000313" key="2">
    <source>
        <dbReference type="EMBL" id="GFO88834.1"/>
    </source>
</evidence>
<keyword evidence="1" id="KW-0812">Transmembrane</keyword>
<evidence type="ECO:0008006" key="4">
    <source>
        <dbReference type="Google" id="ProtNLM"/>
    </source>
</evidence>
<feature type="transmembrane region" description="Helical" evidence="1">
    <location>
        <begin position="173"/>
        <end position="191"/>
    </location>
</feature>
<reference evidence="2 3" key="1">
    <citation type="submission" date="2020-06" db="EMBL/GenBank/DDBJ databases">
        <title>Characterization of fructooligosaccharide metabolism and fructooligosaccharide-degrading enzymes in human commensal butyrate producers.</title>
        <authorList>
            <person name="Tanno H."/>
            <person name="Fujii T."/>
            <person name="Hirano K."/>
            <person name="Maeno S."/>
            <person name="Tonozuka T."/>
            <person name="Sakamoto M."/>
            <person name="Ohkuma M."/>
            <person name="Tochio T."/>
            <person name="Endo A."/>
        </authorList>
    </citation>
    <scope>NUCLEOTIDE SEQUENCE [LARGE SCALE GENOMIC DNA]</scope>
    <source>
        <strain evidence="2 3">JCM 31056</strain>
    </source>
</reference>
<keyword evidence="1" id="KW-0472">Membrane</keyword>
<feature type="transmembrane region" description="Helical" evidence="1">
    <location>
        <begin position="102"/>
        <end position="124"/>
    </location>
</feature>
<accession>A0ABQ1E1J3</accession>
<dbReference type="InterPro" id="IPR045798">
    <property type="entry name" value="TrbL_Firmicutes"/>
</dbReference>
<gene>
    <name evidence="2" type="ORF">BUFA31_19980</name>
</gene>
<dbReference type="Proteomes" id="UP000620147">
    <property type="component" value="Unassembled WGS sequence"/>
</dbReference>
<dbReference type="Pfam" id="PF19478">
    <property type="entry name" value="TrbL_2"/>
    <property type="match status" value="1"/>
</dbReference>
<sequence>MDFIFDAINEWIKKFLIEAIQGNLSGMFDGVNTRVAEIAGEVGKTPETWNSGVFSIIRSLSQTAVLPIAGLVIAAILSYELISMIIDKNNMHDIDTWMFVKWVFKAGIAIFVINHTFDFIMAIFDVTQNMVQKATGVIDAQASIDITAALASITTELEAMGTGELFGLMMETFLMRFALTVMGVCIMIILYGRMIEIFIYASVGPLPFATFANREWGNIGTNYVRGLAALGLQGFLIMVCVAIYAALVKTLSLTGGNIHAAIWGCAAYTMLLCFSLFKSGGVAKSILHAH</sequence>
<feature type="transmembrane region" description="Helical" evidence="1">
    <location>
        <begin position="226"/>
        <end position="246"/>
    </location>
</feature>
<keyword evidence="1" id="KW-1133">Transmembrane helix</keyword>
<proteinExistence type="predicted"/>
<organism evidence="2 3">
    <name type="scientific">Butyricicoccus faecihominis</name>
    <dbReference type="NCBI Taxonomy" id="1712515"/>
    <lineage>
        <taxon>Bacteria</taxon>
        <taxon>Bacillati</taxon>
        <taxon>Bacillota</taxon>
        <taxon>Clostridia</taxon>
        <taxon>Eubacteriales</taxon>
        <taxon>Butyricicoccaceae</taxon>
        <taxon>Butyricicoccus</taxon>
    </lineage>
</organism>
<name>A0ABQ1E1J3_9FIRM</name>